<dbReference type="EMBL" id="JAYFUM010000021">
    <property type="protein sequence ID" value="MEA5140789.1"/>
    <property type="molecule type" value="Genomic_DNA"/>
</dbReference>
<name>A0ABU5QD73_9BACT</name>
<dbReference type="Proteomes" id="UP001302949">
    <property type="component" value="Unassembled WGS sequence"/>
</dbReference>
<reference evidence="3 4" key="1">
    <citation type="submission" date="2023-12" db="EMBL/GenBank/DDBJ databases">
        <title>Novel species of the genus Arcicella isolated from rivers.</title>
        <authorList>
            <person name="Lu H."/>
        </authorList>
    </citation>
    <scope>NUCLEOTIDE SEQUENCE [LARGE SCALE GENOMIC DNA]</scope>
    <source>
        <strain evidence="3 4">KCTC 23307</strain>
    </source>
</reference>
<evidence type="ECO:0000259" key="2">
    <source>
        <dbReference type="Pfam" id="PF21598"/>
    </source>
</evidence>
<dbReference type="RefSeq" id="WP_323297945.1">
    <property type="nucleotide sequence ID" value="NZ_JAYFUM010000021.1"/>
</dbReference>
<accession>A0ABU5QD73</accession>
<protein>
    <recommendedName>
        <fullName evidence="5">SET and RING associated domain-containing protein</fullName>
    </recommendedName>
</protein>
<evidence type="ECO:0000259" key="1">
    <source>
        <dbReference type="Pfam" id="PF18491"/>
    </source>
</evidence>
<evidence type="ECO:0000313" key="4">
    <source>
        <dbReference type="Proteomes" id="UP001302949"/>
    </source>
</evidence>
<gene>
    <name evidence="3" type="ORF">VB248_16685</name>
</gene>
<keyword evidence="4" id="KW-1185">Reference proteome</keyword>
<evidence type="ECO:0000313" key="3">
    <source>
        <dbReference type="EMBL" id="MEA5140789.1"/>
    </source>
</evidence>
<dbReference type="InterPro" id="IPR048797">
    <property type="entry name" value="PvuRts1I-like_N"/>
</dbReference>
<dbReference type="Pfam" id="PF18491">
    <property type="entry name" value="SRA"/>
    <property type="match status" value="1"/>
</dbReference>
<feature type="domain" description="Restriction endonuclease PvuRts1 I-like N-terminal" evidence="2">
    <location>
        <begin position="5"/>
        <end position="111"/>
    </location>
</feature>
<sequence>MDKLEFICRQLSKAENKIFEHYVITRIWHLLNDTDIKLITQQYVVRPEGRALTDMYFPQLNIHIEIDEGHHKKQVLSDKIREADIINVTGHEVLRVDVTKSLEVINSIVDNIVNKLKVAKKMKSDFKPWDFEAEQNPLTYISRGYIDLKDDVSFKTMVDAANCFGHSYKPNAIWKGVVKHPREDGKYIWFPKLYKNEGWDNSISNDENIITEVCLDKSKESTYPELKISGTKHIVFARVKSSLGDTMYRFKGEYEVVSDAIKERNKRVLKRVSTRVKTYNNVILSDTLAVPSLKTWNKK</sequence>
<comment type="caution">
    <text evidence="3">The sequence shown here is derived from an EMBL/GenBank/DDBJ whole genome shotgun (WGS) entry which is preliminary data.</text>
</comment>
<evidence type="ECO:0008006" key="5">
    <source>
        <dbReference type="Google" id="ProtNLM"/>
    </source>
</evidence>
<proteinExistence type="predicted"/>
<dbReference type="InterPro" id="IPR040674">
    <property type="entry name" value="PvuRts1I-like_SRA"/>
</dbReference>
<feature type="domain" description="PvuRts1 I-like SET and RING associated" evidence="1">
    <location>
        <begin position="139"/>
        <end position="278"/>
    </location>
</feature>
<organism evidence="3 4">
    <name type="scientific">Arcicella rigui</name>
    <dbReference type="NCBI Taxonomy" id="797020"/>
    <lineage>
        <taxon>Bacteria</taxon>
        <taxon>Pseudomonadati</taxon>
        <taxon>Bacteroidota</taxon>
        <taxon>Cytophagia</taxon>
        <taxon>Cytophagales</taxon>
        <taxon>Flectobacillaceae</taxon>
        <taxon>Arcicella</taxon>
    </lineage>
</organism>
<dbReference type="Pfam" id="PF21598">
    <property type="entry name" value="PvuRts1I-like_N"/>
    <property type="match status" value="1"/>
</dbReference>